<keyword evidence="3" id="KW-1185">Reference proteome</keyword>
<dbReference type="EMBL" id="VOSK01000214">
    <property type="protein sequence ID" value="MPR29279.1"/>
    <property type="molecule type" value="Genomic_DNA"/>
</dbReference>
<dbReference type="GO" id="GO:0006355">
    <property type="term" value="P:regulation of DNA-templated transcription"/>
    <property type="evidence" value="ECO:0007669"/>
    <property type="project" value="InterPro"/>
</dbReference>
<accession>A0A5N7MS24</accession>
<dbReference type="InterPro" id="IPR016032">
    <property type="entry name" value="Sig_transdc_resp-reg_C-effctor"/>
</dbReference>
<sequence length="87" mass="9744">MIGTVIKLLNADTCAFSQVEAEVLRRVSEGGKVSSIASDLRLAEPIVKEYIRSILRKVRTRDTERMTGLAEVRTLLEKGLFKEGWHG</sequence>
<evidence type="ECO:0000259" key="1">
    <source>
        <dbReference type="SMART" id="SM00421"/>
    </source>
</evidence>
<reference evidence="2 3" key="1">
    <citation type="journal article" date="2019" name="Syst. Appl. Microbiol.">
        <title>Microvirga tunisiensis sp. nov., a root nodule symbiotic bacterium isolated from Lupinus micranthus and L. luteus grown in Northern Tunisia.</title>
        <authorList>
            <person name="Msaddak A."/>
            <person name="Rejili M."/>
            <person name="Duran D."/>
            <person name="Mars M."/>
            <person name="Palacios J.M."/>
            <person name="Ruiz-Argueso T."/>
            <person name="Rey L."/>
            <person name="Imperial J."/>
        </authorList>
    </citation>
    <scope>NUCLEOTIDE SEQUENCE [LARGE SCALE GENOMIC DNA]</scope>
    <source>
        <strain evidence="2 3">Lmie10</strain>
    </source>
</reference>
<dbReference type="SMART" id="SM00421">
    <property type="entry name" value="HTH_LUXR"/>
    <property type="match status" value="1"/>
</dbReference>
<dbReference type="Pfam" id="PF00196">
    <property type="entry name" value="GerE"/>
    <property type="match status" value="1"/>
</dbReference>
<dbReference type="GO" id="GO:0003677">
    <property type="term" value="F:DNA binding"/>
    <property type="evidence" value="ECO:0007669"/>
    <property type="project" value="InterPro"/>
</dbReference>
<comment type="caution">
    <text evidence="2">The sequence shown here is derived from an EMBL/GenBank/DDBJ whole genome shotgun (WGS) entry which is preliminary data.</text>
</comment>
<gene>
    <name evidence="2" type="ORF">FS320_30305</name>
</gene>
<dbReference type="SUPFAM" id="SSF46894">
    <property type="entry name" value="C-terminal effector domain of the bipartite response regulators"/>
    <property type="match status" value="1"/>
</dbReference>
<protein>
    <recommendedName>
        <fullName evidence="1">HTH luxR-type domain-containing protein</fullName>
    </recommendedName>
</protein>
<dbReference type="InterPro" id="IPR036388">
    <property type="entry name" value="WH-like_DNA-bd_sf"/>
</dbReference>
<proteinExistence type="predicted"/>
<dbReference type="InterPro" id="IPR000792">
    <property type="entry name" value="Tscrpt_reg_LuxR_C"/>
</dbReference>
<dbReference type="Proteomes" id="UP000403266">
    <property type="component" value="Unassembled WGS sequence"/>
</dbReference>
<dbReference type="RefSeq" id="WP_152716000.1">
    <property type="nucleotide sequence ID" value="NZ_VOSJ01000226.1"/>
</dbReference>
<evidence type="ECO:0000313" key="2">
    <source>
        <dbReference type="EMBL" id="MPR29279.1"/>
    </source>
</evidence>
<dbReference type="AlphaFoldDB" id="A0A5N7MS24"/>
<evidence type="ECO:0000313" key="3">
    <source>
        <dbReference type="Proteomes" id="UP000403266"/>
    </source>
</evidence>
<name>A0A5N7MS24_9HYPH</name>
<feature type="domain" description="HTH luxR-type" evidence="1">
    <location>
        <begin position="13"/>
        <end position="70"/>
    </location>
</feature>
<dbReference type="OrthoDB" id="8020681at2"/>
<organism evidence="2 3">
    <name type="scientific">Microvirga tunisiensis</name>
    <dbReference type="NCBI Taxonomy" id="2108360"/>
    <lineage>
        <taxon>Bacteria</taxon>
        <taxon>Pseudomonadati</taxon>
        <taxon>Pseudomonadota</taxon>
        <taxon>Alphaproteobacteria</taxon>
        <taxon>Hyphomicrobiales</taxon>
        <taxon>Methylobacteriaceae</taxon>
        <taxon>Microvirga</taxon>
    </lineage>
</organism>
<dbReference type="Gene3D" id="1.10.10.10">
    <property type="entry name" value="Winged helix-like DNA-binding domain superfamily/Winged helix DNA-binding domain"/>
    <property type="match status" value="1"/>
</dbReference>